<protein>
    <recommendedName>
        <fullName evidence="2">Aminoglycoside phosphotransferase domain-containing protein</fullName>
    </recommendedName>
</protein>
<evidence type="ECO:0000256" key="1">
    <source>
        <dbReference type="ARBA" id="ARBA00038240"/>
    </source>
</evidence>
<dbReference type="PANTHER" id="PTHR21064">
    <property type="entry name" value="AMINOGLYCOSIDE PHOSPHOTRANSFERASE DOMAIN-CONTAINING PROTEIN-RELATED"/>
    <property type="match status" value="1"/>
</dbReference>
<evidence type="ECO:0000313" key="3">
    <source>
        <dbReference type="EMBL" id="RUT44529.1"/>
    </source>
</evidence>
<sequence length="308" mass="36328">MDYCNLIELINLSYRIGIQHIELHREMIGRVFLLHNEDKRYVLKVYRSNKTDDALQTVRILDYLKANSYPVVSIVQTVQDDSHIVLNWQDDNCIGIVYEYIEGDTPDGKIEAELIGEQIGSLHQLMEKYPDKLINRTKLVYIDDYISIMRELDFDSGKVIELEHYGNKLWERMQSLPKGFSHGDLHTGNMITNHSGQYVLFDFDEASGDYPSMDVAYMSDDTNFNLFHDAAYDRTMRLYERFYSGYSKIRTLSDNEFYAVFDFIAIRHYQIISRIVRCQGLSSISKDFCDEQYNWLIRWKNLCMKNKN</sequence>
<dbReference type="EMBL" id="RZNY01000015">
    <property type="protein sequence ID" value="RUT44529.1"/>
    <property type="molecule type" value="Genomic_DNA"/>
</dbReference>
<dbReference type="InterPro" id="IPR050249">
    <property type="entry name" value="Pseudomonas-type_ThrB"/>
</dbReference>
<dbReference type="GO" id="GO:0009088">
    <property type="term" value="P:threonine biosynthetic process"/>
    <property type="evidence" value="ECO:0007669"/>
    <property type="project" value="TreeGrafter"/>
</dbReference>
<dbReference type="RefSeq" id="WP_127193473.1">
    <property type="nucleotide sequence ID" value="NZ_RZNY01000015.1"/>
</dbReference>
<feature type="domain" description="Aminoglycoside phosphotransferase" evidence="2">
    <location>
        <begin position="28"/>
        <end position="249"/>
    </location>
</feature>
<dbReference type="Gene3D" id="3.30.200.20">
    <property type="entry name" value="Phosphorylase Kinase, domain 1"/>
    <property type="match status" value="1"/>
</dbReference>
<dbReference type="Gene3D" id="3.90.1200.10">
    <property type="match status" value="1"/>
</dbReference>
<comment type="similarity">
    <text evidence="1">Belongs to the pseudomonas-type ThrB family.</text>
</comment>
<dbReference type="AlphaFoldDB" id="A0A3S1EFG3"/>
<proteinExistence type="inferred from homology"/>
<dbReference type="PANTHER" id="PTHR21064:SF6">
    <property type="entry name" value="AMINOGLYCOSIDE PHOSPHOTRANSFERASE DOMAIN-CONTAINING PROTEIN"/>
    <property type="match status" value="1"/>
</dbReference>
<evidence type="ECO:0000313" key="4">
    <source>
        <dbReference type="Proteomes" id="UP000279446"/>
    </source>
</evidence>
<dbReference type="InterPro" id="IPR011009">
    <property type="entry name" value="Kinase-like_dom_sf"/>
</dbReference>
<organism evidence="3 4">
    <name type="scientific">Paenibacillus anaericanus</name>
    <dbReference type="NCBI Taxonomy" id="170367"/>
    <lineage>
        <taxon>Bacteria</taxon>
        <taxon>Bacillati</taxon>
        <taxon>Bacillota</taxon>
        <taxon>Bacilli</taxon>
        <taxon>Bacillales</taxon>
        <taxon>Paenibacillaceae</taxon>
        <taxon>Paenibacillus</taxon>
    </lineage>
</organism>
<dbReference type="Pfam" id="PF01636">
    <property type="entry name" value="APH"/>
    <property type="match status" value="1"/>
</dbReference>
<dbReference type="Proteomes" id="UP000279446">
    <property type="component" value="Unassembled WGS sequence"/>
</dbReference>
<evidence type="ECO:0000259" key="2">
    <source>
        <dbReference type="Pfam" id="PF01636"/>
    </source>
</evidence>
<reference evidence="3 4" key="1">
    <citation type="submission" date="2018-12" db="EMBL/GenBank/DDBJ databases">
        <authorList>
            <person name="Sun L."/>
            <person name="Chen Z."/>
        </authorList>
    </citation>
    <scope>NUCLEOTIDE SEQUENCE [LARGE SCALE GENOMIC DNA]</scope>
    <source>
        <strain evidence="3 4">DSM 15890</strain>
    </source>
</reference>
<dbReference type="OrthoDB" id="9800774at2"/>
<accession>A0A3S1EFG3</accession>
<keyword evidence="4" id="KW-1185">Reference proteome</keyword>
<gene>
    <name evidence="3" type="ORF">EJP82_18125</name>
</gene>
<dbReference type="GO" id="GO:0004413">
    <property type="term" value="F:homoserine kinase activity"/>
    <property type="evidence" value="ECO:0007669"/>
    <property type="project" value="TreeGrafter"/>
</dbReference>
<dbReference type="SUPFAM" id="SSF56112">
    <property type="entry name" value="Protein kinase-like (PK-like)"/>
    <property type="match status" value="1"/>
</dbReference>
<name>A0A3S1EFG3_9BACL</name>
<comment type="caution">
    <text evidence="3">The sequence shown here is derived from an EMBL/GenBank/DDBJ whole genome shotgun (WGS) entry which is preliminary data.</text>
</comment>
<dbReference type="InterPro" id="IPR002575">
    <property type="entry name" value="Aminoglycoside_PTrfase"/>
</dbReference>